<dbReference type="Gene3D" id="3.40.50.720">
    <property type="entry name" value="NAD(P)-binding Rossmann-like Domain"/>
    <property type="match status" value="1"/>
</dbReference>
<gene>
    <name evidence="5" type="ORF">IN07_00710</name>
</gene>
<dbReference type="OrthoDB" id="7064009at2"/>
<comment type="caution">
    <text evidence="5">The sequence shown here is derived from an EMBL/GenBank/DDBJ whole genome shotgun (WGS) entry which is preliminary data.</text>
</comment>
<dbReference type="CDD" id="cd05233">
    <property type="entry name" value="SDR_c"/>
    <property type="match status" value="1"/>
</dbReference>
<evidence type="ECO:0000256" key="2">
    <source>
        <dbReference type="ARBA" id="ARBA00023002"/>
    </source>
</evidence>
<dbReference type="RefSeq" id="WP_036332577.1">
    <property type="nucleotide sequence ID" value="NZ_JPMX01000003.1"/>
</dbReference>
<dbReference type="InterPro" id="IPR057326">
    <property type="entry name" value="KR_dom"/>
</dbReference>
<dbReference type="InterPro" id="IPR036291">
    <property type="entry name" value="NAD(P)-bd_dom_sf"/>
</dbReference>
<comment type="similarity">
    <text evidence="1">Belongs to the short-chain dehydrogenases/reductases (SDR) family.</text>
</comment>
<protein>
    <submittedName>
        <fullName evidence="5">2-hydroxycyclohexanecarboxyl-CoA dehydrogenase</fullName>
    </submittedName>
</protein>
<organism evidence="5 6">
    <name type="scientific">Modestobacter caceresii</name>
    <dbReference type="NCBI Taxonomy" id="1522368"/>
    <lineage>
        <taxon>Bacteria</taxon>
        <taxon>Bacillati</taxon>
        <taxon>Actinomycetota</taxon>
        <taxon>Actinomycetes</taxon>
        <taxon>Geodermatophilales</taxon>
        <taxon>Geodermatophilaceae</taxon>
        <taxon>Modestobacter</taxon>
    </lineage>
</organism>
<dbReference type="PROSITE" id="PS00061">
    <property type="entry name" value="ADH_SHORT"/>
    <property type="match status" value="1"/>
</dbReference>
<dbReference type="FunFam" id="3.40.50.720:FF:000084">
    <property type="entry name" value="Short-chain dehydrogenase reductase"/>
    <property type="match status" value="1"/>
</dbReference>
<dbReference type="InterPro" id="IPR020904">
    <property type="entry name" value="Sc_DH/Rdtase_CS"/>
</dbReference>
<sequence length="259" mass="26810">MDLQLRDRVALITGGASGIGRACADALAEEGAKTALLDRDPAGEEVAALLRDRGHDALFVRADVTVEADVRTAVAAVLHRFGRLDTVLGCAGISGPAGTPAAEVSVADWDQVMAVNVRGNFLLAKHTVPALRSSPVATIVLIASDAALVAFEGMSAYNTSKGAVLMLTRSLSVDHPEVRVNCLCPGVVDTPMSRADLGRPDGFAGSDLPVMQPADLARHAAFLASPVSSPINGTSVVSDFGYLARPAVPPYEFATDPTP</sequence>
<evidence type="ECO:0000259" key="4">
    <source>
        <dbReference type="SMART" id="SM00822"/>
    </source>
</evidence>
<dbReference type="PANTHER" id="PTHR24321">
    <property type="entry name" value="DEHYDROGENASES, SHORT CHAIN"/>
    <property type="match status" value="1"/>
</dbReference>
<dbReference type="SUPFAM" id="SSF51735">
    <property type="entry name" value="NAD(P)-binding Rossmann-fold domains"/>
    <property type="match status" value="1"/>
</dbReference>
<name>A0A098YDL4_9ACTN</name>
<dbReference type="STRING" id="1522368.IN07_00710"/>
<accession>A0A098YDL4</accession>
<keyword evidence="3" id="KW-0520">NAD</keyword>
<dbReference type="Pfam" id="PF13561">
    <property type="entry name" value="adh_short_C2"/>
    <property type="match status" value="1"/>
</dbReference>
<evidence type="ECO:0000313" key="6">
    <source>
        <dbReference type="Proteomes" id="UP000029713"/>
    </source>
</evidence>
<feature type="domain" description="Ketoreductase" evidence="4">
    <location>
        <begin position="8"/>
        <end position="206"/>
    </location>
</feature>
<evidence type="ECO:0000256" key="3">
    <source>
        <dbReference type="ARBA" id="ARBA00023027"/>
    </source>
</evidence>
<evidence type="ECO:0000256" key="1">
    <source>
        <dbReference type="ARBA" id="ARBA00006484"/>
    </source>
</evidence>
<keyword evidence="6" id="KW-1185">Reference proteome</keyword>
<dbReference type="PRINTS" id="PR00081">
    <property type="entry name" value="GDHRDH"/>
</dbReference>
<dbReference type="SMART" id="SM00822">
    <property type="entry name" value="PKS_KR"/>
    <property type="match status" value="1"/>
</dbReference>
<reference evidence="5 6" key="1">
    <citation type="submission" date="2014-07" db="EMBL/GenBank/DDBJ databases">
        <title>Biosystematic studies on Modestobacter strains isolated from extreme hyper-arid desert soil and from historic building.</title>
        <authorList>
            <person name="Bukarasam K."/>
            <person name="Bull A."/>
            <person name="Girard G."/>
            <person name="van Wezel G."/>
            <person name="Goodfellow M."/>
        </authorList>
    </citation>
    <scope>NUCLEOTIDE SEQUENCE [LARGE SCALE GENOMIC DNA]</scope>
    <source>
        <strain evidence="5 6">KNN45-2b</strain>
    </source>
</reference>
<dbReference type="InterPro" id="IPR002347">
    <property type="entry name" value="SDR_fam"/>
</dbReference>
<proteinExistence type="inferred from homology"/>
<dbReference type="PANTHER" id="PTHR24321:SF8">
    <property type="entry name" value="ESTRADIOL 17-BETA-DEHYDROGENASE 8-RELATED"/>
    <property type="match status" value="1"/>
</dbReference>
<evidence type="ECO:0000313" key="5">
    <source>
        <dbReference type="EMBL" id="KGH48530.1"/>
    </source>
</evidence>
<dbReference type="GO" id="GO:0016491">
    <property type="term" value="F:oxidoreductase activity"/>
    <property type="evidence" value="ECO:0007669"/>
    <property type="project" value="UniProtKB-KW"/>
</dbReference>
<keyword evidence="2" id="KW-0560">Oxidoreductase</keyword>
<dbReference type="Proteomes" id="UP000029713">
    <property type="component" value="Unassembled WGS sequence"/>
</dbReference>
<dbReference type="AlphaFoldDB" id="A0A098YDL4"/>
<dbReference type="EMBL" id="JPMX01000003">
    <property type="protein sequence ID" value="KGH48530.1"/>
    <property type="molecule type" value="Genomic_DNA"/>
</dbReference>